<keyword evidence="2" id="KW-0472">Membrane</keyword>
<dbReference type="EMBL" id="QELD01000017">
    <property type="protein sequence ID" value="MDN4188439.1"/>
    <property type="molecule type" value="Genomic_DNA"/>
</dbReference>
<evidence type="ECO:0000256" key="2">
    <source>
        <dbReference type="SAM" id="Phobius"/>
    </source>
</evidence>
<keyword evidence="2" id="KW-1133">Transmembrane helix</keyword>
<accession>A0AAW7LIN2</accession>
<comment type="caution">
    <text evidence="4">The sequence shown here is derived from an EMBL/GenBank/DDBJ whole genome shotgun (WGS) entry which is preliminary data.</text>
</comment>
<dbReference type="Pfam" id="PF09972">
    <property type="entry name" value="DUF2207"/>
    <property type="match status" value="1"/>
</dbReference>
<protein>
    <submittedName>
        <fullName evidence="4">DUF2207 domain-containing protein</fullName>
    </submittedName>
</protein>
<feature type="domain" description="DUF2207" evidence="3">
    <location>
        <begin position="33"/>
        <end position="171"/>
    </location>
</feature>
<gene>
    <name evidence="4" type="ORF">DC496_08920</name>
</gene>
<evidence type="ECO:0000259" key="3">
    <source>
        <dbReference type="Pfam" id="PF09972"/>
    </source>
</evidence>
<feature type="region of interest" description="Disordered" evidence="1">
    <location>
        <begin position="469"/>
        <end position="490"/>
    </location>
</feature>
<feature type="compositionally biased region" description="Gly residues" evidence="1">
    <location>
        <begin position="477"/>
        <end position="490"/>
    </location>
</feature>
<dbReference type="InterPro" id="IPR018702">
    <property type="entry name" value="DUF2207"/>
</dbReference>
<evidence type="ECO:0000256" key="1">
    <source>
        <dbReference type="SAM" id="MobiDB-lite"/>
    </source>
</evidence>
<proteinExistence type="predicted"/>
<dbReference type="AlphaFoldDB" id="A0AAW7LIN2"/>
<keyword evidence="2" id="KW-0812">Transmembrane</keyword>
<evidence type="ECO:0000313" key="5">
    <source>
        <dbReference type="Proteomes" id="UP001169990"/>
    </source>
</evidence>
<evidence type="ECO:0000313" key="4">
    <source>
        <dbReference type="EMBL" id="MDN4188439.1"/>
    </source>
</evidence>
<dbReference type="Proteomes" id="UP001169990">
    <property type="component" value="Unassembled WGS sequence"/>
</dbReference>
<feature type="transmembrane region" description="Helical" evidence="2">
    <location>
        <begin position="228"/>
        <end position="251"/>
    </location>
</feature>
<sequence length="490" mass="53017">MQPADVNGDEAWNSHYAKHWYVVATNRIGTEAYVYQPGKDGIPIYQTWDEYQDYDQGISGRKIQLLEIGWNIPATAKAKSLKFEVTMTLVATMLYSDVSKFQWEPVSELNETPIGKVTGTVRFLNGITASNSWAWLHYSGVSTTERGENDELKFTANSVRVGRYLDLVAAFDSSVMHDTSGGKAGQQYTPAGDWIRKRDYDSLAERKQSEKDKEAQARAEQRNTVKKWAITLGIGLGISLIALIMAIFGFVRVRLAVRSRDAMYVHDIPQIGPVSVARIASIMGLATKHGYDHRRPPPPCSRWQPRAQSPYIPGRRACMGGVELTGLAAKARPLALRAVSQMLSGSGAADLALWDQYLVYATAMGMSKRTLRELAKAYPQIQNPDWLDDNATDSLVYWNFRYASIGDTHDGSSRASTGDGTGLGFGLGPADSDHLGASFGGILDFGAQLGSGFNEISATIRGAAPASASIDGSSGSFSGGGSGGGSFGGR</sequence>
<organism evidence="4 5">
    <name type="scientific">Bifidobacterium breve</name>
    <dbReference type="NCBI Taxonomy" id="1685"/>
    <lineage>
        <taxon>Bacteria</taxon>
        <taxon>Bacillati</taxon>
        <taxon>Actinomycetota</taxon>
        <taxon>Actinomycetes</taxon>
        <taxon>Bifidobacteriales</taxon>
        <taxon>Bifidobacteriaceae</taxon>
        <taxon>Bifidobacterium</taxon>
    </lineage>
</organism>
<reference evidence="4" key="2">
    <citation type="journal article" date="2022" name="3 Biotech.">
        <title>Isomaltooligosaccharides utilization and genomic characterization of human infant anti-inflammatory Bifidobacterium longum and Bifidobacterium breve strains.</title>
        <authorList>
            <person name="Sharma S."/>
            <person name="Singh S."/>
            <person name="Chaudhary V."/>
            <person name="Mantri S."/>
            <person name="Chander A."/>
            <person name="Maurya R."/>
            <person name="Rajarammohan S."/>
            <person name="Singh R.P."/>
            <person name="Rishi P."/>
            <person name="Bishnoi M."/>
            <person name="Bhadada S.K."/>
            <person name="Kondepudi K.K."/>
        </authorList>
    </citation>
    <scope>NUCLEOTIDE SEQUENCE</scope>
    <source>
        <strain evidence="4">Bif11</strain>
    </source>
</reference>
<reference evidence="4" key="1">
    <citation type="submission" date="2018-05" db="EMBL/GenBank/DDBJ databases">
        <authorList>
            <person name="Kondepudi K.K."/>
            <person name="Singh S."/>
            <person name="Chaudhry V."/>
            <person name="Mantri S."/>
            <person name="Bhadada S."/>
            <person name="Bishnoi M."/>
            <person name="Kaur J."/>
            <person name="Sharma S."/>
            <person name="Bhatia R."/>
        </authorList>
    </citation>
    <scope>NUCLEOTIDE SEQUENCE</scope>
    <source>
        <strain evidence="4">Bif11</strain>
    </source>
</reference>
<name>A0AAW7LIN2_BIFBR</name>